<evidence type="ECO:0000313" key="2">
    <source>
        <dbReference type="Proteomes" id="UP001153148"/>
    </source>
</evidence>
<proteinExistence type="predicted"/>
<keyword evidence="2" id="KW-1185">Reference proteome</keyword>
<reference evidence="1" key="1">
    <citation type="submission" date="2021-03" db="EMBL/GenBank/DDBJ databases">
        <authorList>
            <person name="Tran Van P."/>
        </authorList>
    </citation>
    <scope>NUCLEOTIDE SEQUENCE</scope>
</reference>
<protein>
    <submittedName>
        <fullName evidence="1">Uncharacterized protein</fullName>
    </submittedName>
</protein>
<comment type="caution">
    <text evidence="1">The sequence shown here is derived from an EMBL/GenBank/DDBJ whole genome shotgun (WGS) entry which is preliminary data.</text>
</comment>
<dbReference type="Proteomes" id="UP001153148">
    <property type="component" value="Unassembled WGS sequence"/>
</dbReference>
<sequence>MEARLLQASRSKHRCQRILKISGDALRWLALPYCPLSWWAVVENGKETSMTYENDILTSKTVNGVPQSLTYS</sequence>
<dbReference type="EMBL" id="CAJPIN010043067">
    <property type="protein sequence ID" value="CAG2065435.1"/>
    <property type="molecule type" value="Genomic_DNA"/>
</dbReference>
<evidence type="ECO:0000313" key="1">
    <source>
        <dbReference type="EMBL" id="CAG2065435.1"/>
    </source>
</evidence>
<organism evidence="1 2">
    <name type="scientific">Timema podura</name>
    <name type="common">Walking stick</name>
    <dbReference type="NCBI Taxonomy" id="61482"/>
    <lineage>
        <taxon>Eukaryota</taxon>
        <taxon>Metazoa</taxon>
        <taxon>Ecdysozoa</taxon>
        <taxon>Arthropoda</taxon>
        <taxon>Hexapoda</taxon>
        <taxon>Insecta</taxon>
        <taxon>Pterygota</taxon>
        <taxon>Neoptera</taxon>
        <taxon>Polyneoptera</taxon>
        <taxon>Phasmatodea</taxon>
        <taxon>Timematodea</taxon>
        <taxon>Timematoidea</taxon>
        <taxon>Timematidae</taxon>
        <taxon>Timema</taxon>
    </lineage>
</organism>
<name>A0ABN7PH49_TIMPD</name>
<gene>
    <name evidence="1" type="ORF">TPAB3V08_LOCUS12379</name>
</gene>
<accession>A0ABN7PH49</accession>